<keyword evidence="1" id="KW-0812">Transmembrane</keyword>
<dbReference type="Proteomes" id="UP000494245">
    <property type="component" value="Unassembled WGS sequence"/>
</dbReference>
<evidence type="ECO:0000313" key="2">
    <source>
        <dbReference type="EMBL" id="GFK92283.1"/>
    </source>
</evidence>
<dbReference type="EMBL" id="BLTE01000001">
    <property type="protein sequence ID" value="GFK92283.1"/>
    <property type="molecule type" value="Genomic_DNA"/>
</dbReference>
<keyword evidence="1" id="KW-0472">Membrane</keyword>
<accession>A0A6V8LHU4</accession>
<evidence type="ECO:0000256" key="1">
    <source>
        <dbReference type="SAM" id="Phobius"/>
    </source>
</evidence>
<dbReference type="InterPro" id="IPR058806">
    <property type="entry name" value="MamI"/>
</dbReference>
<keyword evidence="3" id="KW-1185">Reference proteome</keyword>
<organism evidence="2 3">
    <name type="scientific">Fundidesulfovibrio magnetotacticus</name>
    <dbReference type="NCBI Taxonomy" id="2730080"/>
    <lineage>
        <taxon>Bacteria</taxon>
        <taxon>Pseudomonadati</taxon>
        <taxon>Thermodesulfobacteriota</taxon>
        <taxon>Desulfovibrionia</taxon>
        <taxon>Desulfovibrionales</taxon>
        <taxon>Desulfovibrionaceae</taxon>
        <taxon>Fundidesulfovibrio</taxon>
    </lineage>
</organism>
<protein>
    <submittedName>
        <fullName evidence="2">Magnetosome protein MamI-1</fullName>
    </submittedName>
</protein>
<dbReference type="RefSeq" id="WP_173080272.1">
    <property type="nucleotide sequence ID" value="NZ_BLTE01000001.1"/>
</dbReference>
<keyword evidence="1" id="KW-1133">Transmembrane helix</keyword>
<reference evidence="2 3" key="1">
    <citation type="submission" date="2020-04" db="EMBL/GenBank/DDBJ databases">
        <authorList>
            <consortium name="Desulfovibrio sp. FSS-1 genome sequencing consortium"/>
            <person name="Shimoshige H."/>
            <person name="Kobayashi H."/>
            <person name="Maekawa T."/>
        </authorList>
    </citation>
    <scope>NUCLEOTIDE SEQUENCE [LARGE SCALE GENOMIC DNA]</scope>
    <source>
        <strain evidence="2 3">SIID29052-01</strain>
    </source>
</reference>
<feature type="transmembrane region" description="Helical" evidence="1">
    <location>
        <begin position="33"/>
        <end position="52"/>
    </location>
</feature>
<proteinExistence type="predicted"/>
<dbReference type="Pfam" id="PF26391">
    <property type="entry name" value="MamI"/>
    <property type="match status" value="1"/>
</dbReference>
<sequence length="61" mass="6673">MVHIILGLLLMALGVWGLYDEYYYVVDFLKGSIPLALMAGGLLAALAGFVPVKQEEELCDE</sequence>
<comment type="caution">
    <text evidence="2">The sequence shown here is derived from an EMBL/GenBank/DDBJ whole genome shotgun (WGS) entry which is preliminary data.</text>
</comment>
<evidence type="ECO:0000313" key="3">
    <source>
        <dbReference type="Proteomes" id="UP000494245"/>
    </source>
</evidence>
<dbReference type="AlphaFoldDB" id="A0A6V8LHU4"/>
<gene>
    <name evidence="2" type="primary">mamI-1</name>
    <name evidence="2" type="ORF">NNJEOMEG_00106</name>
</gene>
<reference evidence="2 3" key="2">
    <citation type="submission" date="2020-05" db="EMBL/GenBank/DDBJ databases">
        <title>Draft genome sequence of Desulfovibrio sp. strainFSS-1.</title>
        <authorList>
            <person name="Shimoshige H."/>
            <person name="Kobayashi H."/>
            <person name="Maekawa T."/>
        </authorList>
    </citation>
    <scope>NUCLEOTIDE SEQUENCE [LARGE SCALE GENOMIC DNA]</scope>
    <source>
        <strain evidence="2 3">SIID29052-01</strain>
    </source>
</reference>
<name>A0A6V8LHU4_9BACT</name>